<sequence length="120" mass="12360">MSGSVETPITTDSPAAAPSVVPEPGAEQAETAAAVASTAAAPRMRRRVVIEPHIPLARISLLHISCRKTLPRTEAPQSPRSPRCPNAQVRAGVRAAGRPPRAPVAACQGAATGTTVTTPW</sequence>
<dbReference type="Proteomes" id="UP001501423">
    <property type="component" value="Unassembled WGS sequence"/>
</dbReference>
<organism evidence="2 3">
    <name type="scientific">Streptomyces erythrogriseus</name>
    <dbReference type="NCBI Taxonomy" id="284027"/>
    <lineage>
        <taxon>Bacteria</taxon>
        <taxon>Bacillati</taxon>
        <taxon>Actinomycetota</taxon>
        <taxon>Actinomycetes</taxon>
        <taxon>Kitasatosporales</taxon>
        <taxon>Streptomycetaceae</taxon>
        <taxon>Streptomyces</taxon>
        <taxon>Streptomyces griseoincarnatus group</taxon>
    </lineage>
</organism>
<feature type="compositionally biased region" description="Polar residues" evidence="1">
    <location>
        <begin position="1"/>
        <end position="12"/>
    </location>
</feature>
<feature type="region of interest" description="Disordered" evidence="1">
    <location>
        <begin position="1"/>
        <end position="42"/>
    </location>
</feature>
<evidence type="ECO:0000313" key="2">
    <source>
        <dbReference type="EMBL" id="GAA2909648.1"/>
    </source>
</evidence>
<name>A0ABN3WCY6_9ACTN</name>
<proteinExistence type="predicted"/>
<protein>
    <submittedName>
        <fullName evidence="2">Uncharacterized protein</fullName>
    </submittedName>
</protein>
<dbReference type="EMBL" id="BAAAVA010000003">
    <property type="protein sequence ID" value="GAA2909648.1"/>
    <property type="molecule type" value="Genomic_DNA"/>
</dbReference>
<feature type="compositionally biased region" description="Low complexity" evidence="1">
    <location>
        <begin position="13"/>
        <end position="41"/>
    </location>
</feature>
<accession>A0ABN3WCY6</accession>
<gene>
    <name evidence="2" type="ORF">GCM10010478_05310</name>
</gene>
<evidence type="ECO:0000313" key="3">
    <source>
        <dbReference type="Proteomes" id="UP001501423"/>
    </source>
</evidence>
<reference evidence="2 3" key="1">
    <citation type="journal article" date="2019" name="Int. J. Syst. Evol. Microbiol.">
        <title>The Global Catalogue of Microorganisms (GCM) 10K type strain sequencing project: providing services to taxonomists for standard genome sequencing and annotation.</title>
        <authorList>
            <consortium name="The Broad Institute Genomics Platform"/>
            <consortium name="The Broad Institute Genome Sequencing Center for Infectious Disease"/>
            <person name="Wu L."/>
            <person name="Ma J."/>
        </authorList>
    </citation>
    <scope>NUCLEOTIDE SEQUENCE [LARGE SCALE GENOMIC DNA]</scope>
    <source>
        <strain evidence="2 3">JCM 9650</strain>
    </source>
</reference>
<keyword evidence="3" id="KW-1185">Reference proteome</keyword>
<evidence type="ECO:0000256" key="1">
    <source>
        <dbReference type="SAM" id="MobiDB-lite"/>
    </source>
</evidence>
<comment type="caution">
    <text evidence="2">The sequence shown here is derived from an EMBL/GenBank/DDBJ whole genome shotgun (WGS) entry which is preliminary data.</text>
</comment>